<evidence type="ECO:0000256" key="4">
    <source>
        <dbReference type="SAM" id="SignalP"/>
    </source>
</evidence>
<protein>
    <submittedName>
        <fullName evidence="6">Amino acid ABC transporter substrate-binding protein</fullName>
    </submittedName>
</protein>
<dbReference type="PANTHER" id="PTHR30085">
    <property type="entry name" value="AMINO ACID ABC TRANSPORTER PERMEASE"/>
    <property type="match status" value="1"/>
</dbReference>
<dbReference type="SMART" id="SM00062">
    <property type="entry name" value="PBPb"/>
    <property type="match status" value="1"/>
</dbReference>
<evidence type="ECO:0000313" key="7">
    <source>
        <dbReference type="Proteomes" id="UP001524642"/>
    </source>
</evidence>
<reference evidence="6 7" key="1">
    <citation type="submission" date="2022-06" db="EMBL/GenBank/DDBJ databases">
        <title>Roseomonas CN29.</title>
        <authorList>
            <person name="Cheng Y."/>
            <person name="He X."/>
        </authorList>
    </citation>
    <scope>NUCLEOTIDE SEQUENCE [LARGE SCALE GENOMIC DNA]</scope>
    <source>
        <strain evidence="6 7">CN29</strain>
    </source>
</reference>
<proteinExistence type="inferred from homology"/>
<sequence length="345" mass="36295">MKRLLMAACTAFGIGGAAFAGLSPGSASAATLDTVKQRGTLACGVSTGFAGFSVPDSRGEVRGLDADYCRAIAAAVLGDATKVRFVGLTAQNRFTALQSGEIDVLLRNSTQTFLRDASIGLNAGPVNFYDGQGFALRRDANVRDVKGLDGATVCVAQGTTHEVTLGDIARARNIRFQPVVFERVDTMQQAFFSGRCDAMTQDASALAGAIATVAPNAADYMVLPETISKEPLGPFTRNGDDAWSNIVAWVHYGLVEAEEAGITAANADEMARGQNPVAQRLLGTSGEFGSRLGLSNDWMLKAIKAVGNYGELFERNVGQGSALKLPRGLNGLWNAGGLMYAVPFR</sequence>
<dbReference type="InterPro" id="IPR001638">
    <property type="entry name" value="Solute-binding_3/MltF_N"/>
</dbReference>
<feature type="chain" id="PRO_5046034953" evidence="4">
    <location>
        <begin position="21"/>
        <end position="345"/>
    </location>
</feature>
<comment type="caution">
    <text evidence="6">The sequence shown here is derived from an EMBL/GenBank/DDBJ whole genome shotgun (WGS) entry which is preliminary data.</text>
</comment>
<organism evidence="6 7">
    <name type="scientific">Roseomonas populi</name>
    <dbReference type="NCBI Taxonomy" id="3121582"/>
    <lineage>
        <taxon>Bacteria</taxon>
        <taxon>Pseudomonadati</taxon>
        <taxon>Pseudomonadota</taxon>
        <taxon>Alphaproteobacteria</taxon>
        <taxon>Acetobacterales</taxon>
        <taxon>Roseomonadaceae</taxon>
        <taxon>Roseomonas</taxon>
    </lineage>
</organism>
<dbReference type="Gene3D" id="3.40.190.10">
    <property type="entry name" value="Periplasmic binding protein-like II"/>
    <property type="match status" value="2"/>
</dbReference>
<dbReference type="Proteomes" id="UP001524642">
    <property type="component" value="Unassembled WGS sequence"/>
</dbReference>
<dbReference type="RefSeq" id="WP_257717358.1">
    <property type="nucleotide sequence ID" value="NZ_JANJOU010000015.1"/>
</dbReference>
<evidence type="ECO:0000256" key="2">
    <source>
        <dbReference type="ARBA" id="ARBA00022448"/>
    </source>
</evidence>
<dbReference type="Pfam" id="PF00497">
    <property type="entry name" value="SBP_bac_3"/>
    <property type="match status" value="1"/>
</dbReference>
<gene>
    <name evidence="6" type="ORF">NRP21_16675</name>
</gene>
<dbReference type="PANTHER" id="PTHR30085:SF7">
    <property type="entry name" value="AMINO-ACID ABC TRANSPORTER-BINDING PROTEIN YHDW-RELATED"/>
    <property type="match status" value="1"/>
</dbReference>
<comment type="similarity">
    <text evidence="1">Belongs to the bacterial solute-binding protein 3 family.</text>
</comment>
<keyword evidence="7" id="KW-1185">Reference proteome</keyword>
<feature type="signal peptide" evidence="4">
    <location>
        <begin position="1"/>
        <end position="20"/>
    </location>
</feature>
<accession>A0ABT1X6G0</accession>
<feature type="domain" description="Solute-binding protein family 3/N-terminal" evidence="5">
    <location>
        <begin position="40"/>
        <end position="270"/>
    </location>
</feature>
<evidence type="ECO:0000259" key="5">
    <source>
        <dbReference type="SMART" id="SM00062"/>
    </source>
</evidence>
<dbReference type="SUPFAM" id="SSF53850">
    <property type="entry name" value="Periplasmic binding protein-like II"/>
    <property type="match status" value="1"/>
</dbReference>
<name>A0ABT1X6G0_9PROT</name>
<evidence type="ECO:0000256" key="1">
    <source>
        <dbReference type="ARBA" id="ARBA00010333"/>
    </source>
</evidence>
<dbReference type="EMBL" id="JANJOU010000015">
    <property type="protein sequence ID" value="MCR0983691.1"/>
    <property type="molecule type" value="Genomic_DNA"/>
</dbReference>
<keyword evidence="3 4" id="KW-0732">Signal</keyword>
<dbReference type="InterPro" id="IPR051455">
    <property type="entry name" value="Bact_solute-bind_prot3"/>
</dbReference>
<dbReference type="CDD" id="cd13692">
    <property type="entry name" value="PBP2_BztA"/>
    <property type="match status" value="1"/>
</dbReference>
<evidence type="ECO:0000313" key="6">
    <source>
        <dbReference type="EMBL" id="MCR0983691.1"/>
    </source>
</evidence>
<evidence type="ECO:0000256" key="3">
    <source>
        <dbReference type="ARBA" id="ARBA00022729"/>
    </source>
</evidence>
<keyword evidence="2" id="KW-0813">Transport</keyword>